<protein>
    <submittedName>
        <fullName evidence="1">Uncharacterized protein</fullName>
    </submittedName>
</protein>
<keyword evidence="2" id="KW-1185">Reference proteome</keyword>
<gene>
    <name evidence="1" type="ORF">L6452_02476</name>
</gene>
<dbReference type="EMBL" id="CM042047">
    <property type="protein sequence ID" value="KAI3771314.1"/>
    <property type="molecule type" value="Genomic_DNA"/>
</dbReference>
<organism evidence="1 2">
    <name type="scientific">Arctium lappa</name>
    <name type="common">Greater burdock</name>
    <name type="synonym">Lappa major</name>
    <dbReference type="NCBI Taxonomy" id="4217"/>
    <lineage>
        <taxon>Eukaryota</taxon>
        <taxon>Viridiplantae</taxon>
        <taxon>Streptophyta</taxon>
        <taxon>Embryophyta</taxon>
        <taxon>Tracheophyta</taxon>
        <taxon>Spermatophyta</taxon>
        <taxon>Magnoliopsida</taxon>
        <taxon>eudicotyledons</taxon>
        <taxon>Gunneridae</taxon>
        <taxon>Pentapetalae</taxon>
        <taxon>asterids</taxon>
        <taxon>campanulids</taxon>
        <taxon>Asterales</taxon>
        <taxon>Asteraceae</taxon>
        <taxon>Carduoideae</taxon>
        <taxon>Cardueae</taxon>
        <taxon>Arctiinae</taxon>
        <taxon>Arctium</taxon>
    </lineage>
</organism>
<accession>A0ACB9FJ75</accession>
<reference evidence="2" key="1">
    <citation type="journal article" date="2022" name="Mol. Ecol. Resour.">
        <title>The genomes of chicory, endive, great burdock and yacon provide insights into Asteraceae palaeo-polyploidization history and plant inulin production.</title>
        <authorList>
            <person name="Fan W."/>
            <person name="Wang S."/>
            <person name="Wang H."/>
            <person name="Wang A."/>
            <person name="Jiang F."/>
            <person name="Liu H."/>
            <person name="Zhao H."/>
            <person name="Xu D."/>
            <person name="Zhang Y."/>
        </authorList>
    </citation>
    <scope>NUCLEOTIDE SEQUENCE [LARGE SCALE GENOMIC DNA]</scope>
    <source>
        <strain evidence="2">cv. Niubang</strain>
    </source>
</reference>
<reference evidence="1 2" key="2">
    <citation type="journal article" date="2022" name="Mol. Ecol. Resour.">
        <title>The genomes of chicory, endive, great burdock and yacon provide insights into Asteraceae paleo-polyploidization history and plant inulin production.</title>
        <authorList>
            <person name="Fan W."/>
            <person name="Wang S."/>
            <person name="Wang H."/>
            <person name="Wang A."/>
            <person name="Jiang F."/>
            <person name="Liu H."/>
            <person name="Zhao H."/>
            <person name="Xu D."/>
            <person name="Zhang Y."/>
        </authorList>
    </citation>
    <scope>NUCLEOTIDE SEQUENCE [LARGE SCALE GENOMIC DNA]</scope>
    <source>
        <strain evidence="2">cv. Niubang</strain>
    </source>
</reference>
<evidence type="ECO:0000313" key="1">
    <source>
        <dbReference type="EMBL" id="KAI3771314.1"/>
    </source>
</evidence>
<dbReference type="Proteomes" id="UP001055879">
    <property type="component" value="Linkage Group LG01"/>
</dbReference>
<comment type="caution">
    <text evidence="1">The sequence shown here is derived from an EMBL/GenBank/DDBJ whole genome shotgun (WGS) entry which is preliminary data.</text>
</comment>
<proteinExistence type="predicted"/>
<evidence type="ECO:0000313" key="2">
    <source>
        <dbReference type="Proteomes" id="UP001055879"/>
    </source>
</evidence>
<name>A0ACB9FJ75_ARCLA</name>
<sequence length="496" mass="57030">MATEDDEYGWEVYESVRILVEGESVRLNHPKQSNVTICMVPESLRNLNPSAYTPRITSIGPLHKEDQHLKAIDEHKVTYMYRLFRRTVESTKKEMEQTTRKCVQAVLGLVTRARACYAPSFTNYDDFKLAEMMVIDGCFILELFYKFQYGIAEGDSIFDNILRLHDVRYDLLLLENQIPLFILEILFRLTVKKIMKSTSLAGLILYFFKDMNILNNVELPTLDETEEHCHILGLLQSCYKPRATRGRIPNTSYSATDIAGAGVTIKAHVDQNCPLAVIFKQSPLVPGLGTRFVRETSFKIPVLCIKDSTPSFLRNLIAYEQCYPLSRHYITSFAFLMDRLIDTTDDVSLLVRSKVLQHNLGACEDVTNIFNNICNGVVLRDFYYSDQWKQLDDYCNRFWPSILISLRRLYKSTTWKTLTVIAAVILFGLTLIQTIYTVGSAALRESQHTPVWANRSKRNVAFLRTLPPWRFSDYPGLELPPRYSEILGSSQWVQAT</sequence>